<feature type="non-terminal residue" evidence="7">
    <location>
        <position position="1007"/>
    </location>
</feature>
<keyword evidence="3 7" id="KW-0347">Helicase</keyword>
<dbReference type="InterPro" id="IPR027417">
    <property type="entry name" value="P-loop_NTPase"/>
</dbReference>
<reference evidence="7" key="1">
    <citation type="journal article" date="2020" name="mSystems">
        <title>Genome- and Community-Level Interaction Insights into Carbon Utilization and Element Cycling Functions of Hydrothermarchaeota in Hydrothermal Sediment.</title>
        <authorList>
            <person name="Zhou Z."/>
            <person name="Liu Y."/>
            <person name="Xu W."/>
            <person name="Pan J."/>
            <person name="Luo Z.H."/>
            <person name="Li M."/>
        </authorList>
    </citation>
    <scope>NUCLEOTIDE SEQUENCE [LARGE SCALE GENOMIC DNA]</scope>
    <source>
        <strain evidence="7">HyVt-19</strain>
    </source>
</reference>
<dbReference type="Pfam" id="PF00176">
    <property type="entry name" value="SNF2-rel_dom"/>
    <property type="match status" value="1"/>
</dbReference>
<dbReference type="PANTHER" id="PTHR10799">
    <property type="entry name" value="SNF2/RAD54 HELICASE FAMILY"/>
    <property type="match status" value="1"/>
</dbReference>
<sequence>MNEELANNEIPFSPGDWLIDKNNPGQPGQYTGNWRKSGPHIMVQVAYPGGGSSYRPLSCLTLKPLTETIEDRLKGKRFGKLRDLQRLITYEKLKGILHEVIYSMEAAQIDFYPYQFKPVLKFINSPTERLIIADEVGLGKTIESALIWMELQARRQARRLLVVCPKTLVEKWCDELRRKFLLDARIVDFHGLEKEIKYLKAEGPQHSFVLIASYTGLRPPKTELKLLREPPDTKAQCSPKTTLMQELLHWPLNFTPFDMVIFDEAHYMRNPATTTFHLGEVLAESAIAVLCVSATPVNNSNTDLHSLLRLTDESFFETQGMFEVLLEANRPTVQAANALAQNPIDMGLLMSALEDMKESPFIRKSPLFKQFLNEVITLNPSQKAQIAKCQDLAEKLNLLGNYINRTRRVQVKENRPKRNPLVLPVEYSEEEMQLYQTILKLVRARCRRDNRPFHVFQVMGLQLRAASCLPVLAEEIRNGRFGEPEDLLYEAVGETIYDGLDNDGFPIEYSLSDFEKLLAYDYEKNDSKYQELRRMLTEIVPNEKVLIFAYYRPTLSYLLRRLTEDGISVTVIHGGIPSERRWEEIDRFRDPRGPRVLLSSEVGSEGIDLQFCRVMVNYDLPWNPMRVEQRIGRIDRVGQQAKRLSIVNFKIRGTIEERLYDRLHAKLERFANSLGDLEAVIGNEVQRLTVELLSKELSPEEELKVMEQSERVIEERLLQIKALEESSDALIAFSDYVQRKIEEDREKGRYLQPDELEDYLTDFFEREYQGCEINFNTPSDGCLRIRLSSEAQLSLSDFIRDDRSLSAAFLRQREFYITFRREVRQRLPLSQQRMVHFVNHLSPLIRWITKINKERAHSFFDVSALLLKYPSLPPGDYCYRIERWKLKGLLNREVLAYGVGRLEDGTICSEDESEAIVQHLLRQGKDWDYVNCDIEALLRTHKLLEEDLASRFDKTMKDFEAENETAYQIKVQRVKGIFDRRIEQDRRRLQTLREANRSPRVINMTER</sequence>
<dbReference type="EMBL" id="DQZW01000089">
    <property type="protein sequence ID" value="HDL89633.1"/>
    <property type="molecule type" value="Genomic_DNA"/>
</dbReference>
<dbReference type="InterPro" id="IPR057342">
    <property type="entry name" value="DEXDc_RapA"/>
</dbReference>
<dbReference type="PROSITE" id="PS51192">
    <property type="entry name" value="HELICASE_ATP_BIND_1"/>
    <property type="match status" value="1"/>
</dbReference>
<dbReference type="SMART" id="SM00490">
    <property type="entry name" value="HELICc"/>
    <property type="match status" value="1"/>
</dbReference>
<dbReference type="InterPro" id="IPR014001">
    <property type="entry name" value="Helicase_ATP-bd"/>
</dbReference>
<gene>
    <name evidence="7" type="ORF">ENG14_01875</name>
</gene>
<dbReference type="InterPro" id="IPR000330">
    <property type="entry name" value="SNF2_N"/>
</dbReference>
<dbReference type="Pfam" id="PF00271">
    <property type="entry name" value="Helicase_C"/>
    <property type="match status" value="1"/>
</dbReference>
<dbReference type="PROSITE" id="PS51194">
    <property type="entry name" value="HELICASE_CTER"/>
    <property type="match status" value="1"/>
</dbReference>
<evidence type="ECO:0000256" key="4">
    <source>
        <dbReference type="ARBA" id="ARBA00022840"/>
    </source>
</evidence>
<keyword evidence="1" id="KW-0547">Nucleotide-binding</keyword>
<protein>
    <submittedName>
        <fullName evidence="7">DEAD/DEAH box helicase</fullName>
    </submittedName>
</protein>
<name>A0A7C0WSL7_9BACT</name>
<evidence type="ECO:0000313" key="7">
    <source>
        <dbReference type="EMBL" id="HDL89633.1"/>
    </source>
</evidence>
<dbReference type="InterPro" id="IPR038718">
    <property type="entry name" value="SNF2-like_sf"/>
</dbReference>
<dbReference type="Gene3D" id="3.40.50.10810">
    <property type="entry name" value="Tandem AAA-ATPase domain"/>
    <property type="match status" value="1"/>
</dbReference>
<evidence type="ECO:0000256" key="2">
    <source>
        <dbReference type="ARBA" id="ARBA00022801"/>
    </source>
</evidence>
<dbReference type="CDD" id="cd18793">
    <property type="entry name" value="SF2_C_SNF"/>
    <property type="match status" value="1"/>
</dbReference>
<dbReference type="GO" id="GO:0005524">
    <property type="term" value="F:ATP binding"/>
    <property type="evidence" value="ECO:0007669"/>
    <property type="project" value="UniProtKB-KW"/>
</dbReference>
<organism evidence="7">
    <name type="scientific">Thermodesulforhabdus norvegica</name>
    <dbReference type="NCBI Taxonomy" id="39841"/>
    <lineage>
        <taxon>Bacteria</taxon>
        <taxon>Pseudomonadati</taxon>
        <taxon>Thermodesulfobacteriota</taxon>
        <taxon>Syntrophobacteria</taxon>
        <taxon>Syntrophobacterales</taxon>
        <taxon>Thermodesulforhabdaceae</taxon>
        <taxon>Thermodesulforhabdus</taxon>
    </lineage>
</organism>
<keyword evidence="2" id="KW-0378">Hydrolase</keyword>
<evidence type="ECO:0000259" key="5">
    <source>
        <dbReference type="PROSITE" id="PS51192"/>
    </source>
</evidence>
<dbReference type="InterPro" id="IPR001650">
    <property type="entry name" value="Helicase_C-like"/>
</dbReference>
<dbReference type="SMART" id="SM00487">
    <property type="entry name" value="DEXDc"/>
    <property type="match status" value="1"/>
</dbReference>
<dbReference type="GO" id="GO:0016787">
    <property type="term" value="F:hydrolase activity"/>
    <property type="evidence" value="ECO:0007669"/>
    <property type="project" value="UniProtKB-KW"/>
</dbReference>
<keyword evidence="4" id="KW-0067">ATP-binding</keyword>
<dbReference type="Proteomes" id="UP000886355">
    <property type="component" value="Unassembled WGS sequence"/>
</dbReference>
<dbReference type="Gene3D" id="3.40.50.300">
    <property type="entry name" value="P-loop containing nucleotide triphosphate hydrolases"/>
    <property type="match status" value="1"/>
</dbReference>
<evidence type="ECO:0000256" key="3">
    <source>
        <dbReference type="ARBA" id="ARBA00022806"/>
    </source>
</evidence>
<evidence type="ECO:0000256" key="1">
    <source>
        <dbReference type="ARBA" id="ARBA00022741"/>
    </source>
</evidence>
<feature type="domain" description="Helicase C-terminal" evidence="6">
    <location>
        <begin position="531"/>
        <end position="678"/>
    </location>
</feature>
<accession>A0A7C0WSL7</accession>
<dbReference type="SUPFAM" id="SSF52540">
    <property type="entry name" value="P-loop containing nucleoside triphosphate hydrolases"/>
    <property type="match status" value="2"/>
</dbReference>
<dbReference type="InterPro" id="IPR049730">
    <property type="entry name" value="SNF2/RAD54-like_C"/>
</dbReference>
<dbReference type="CDD" id="cd18011">
    <property type="entry name" value="DEXDc_RapA"/>
    <property type="match status" value="1"/>
</dbReference>
<dbReference type="AlphaFoldDB" id="A0A7C0WSL7"/>
<comment type="caution">
    <text evidence="7">The sequence shown here is derived from an EMBL/GenBank/DDBJ whole genome shotgun (WGS) entry which is preliminary data.</text>
</comment>
<evidence type="ECO:0000259" key="6">
    <source>
        <dbReference type="PROSITE" id="PS51194"/>
    </source>
</evidence>
<dbReference type="GO" id="GO:0004386">
    <property type="term" value="F:helicase activity"/>
    <property type="evidence" value="ECO:0007669"/>
    <property type="project" value="UniProtKB-KW"/>
</dbReference>
<proteinExistence type="predicted"/>
<feature type="domain" description="Helicase ATP-binding" evidence="5">
    <location>
        <begin position="121"/>
        <end position="314"/>
    </location>
</feature>